<keyword evidence="1" id="KW-0812">Transmembrane</keyword>
<keyword evidence="1" id="KW-0472">Membrane</keyword>
<organism evidence="2">
    <name type="scientific">marine sediment metagenome</name>
    <dbReference type="NCBI Taxonomy" id="412755"/>
    <lineage>
        <taxon>unclassified sequences</taxon>
        <taxon>metagenomes</taxon>
        <taxon>ecological metagenomes</taxon>
    </lineage>
</organism>
<proteinExistence type="predicted"/>
<sequence>LKEHPWIPRISGLTLSELYKKFFKDEKLMAVISQLWGYIGLPPSRTNAYTYIAMLIFYLNWGAAFPIG</sequence>
<feature type="transmembrane region" description="Helical" evidence="1">
    <location>
        <begin position="48"/>
        <end position="67"/>
    </location>
</feature>
<protein>
    <submittedName>
        <fullName evidence="2">Uncharacterized protein</fullName>
    </submittedName>
</protein>
<evidence type="ECO:0000256" key="1">
    <source>
        <dbReference type="SAM" id="Phobius"/>
    </source>
</evidence>
<name>X1W166_9ZZZZ</name>
<comment type="caution">
    <text evidence="2">The sequence shown here is derived from an EMBL/GenBank/DDBJ whole genome shotgun (WGS) entry which is preliminary data.</text>
</comment>
<keyword evidence="1" id="KW-1133">Transmembrane helix</keyword>
<feature type="non-terminal residue" evidence="2">
    <location>
        <position position="1"/>
    </location>
</feature>
<gene>
    <name evidence="2" type="ORF">S12H4_62773</name>
</gene>
<evidence type="ECO:0000313" key="2">
    <source>
        <dbReference type="EMBL" id="GAJ21420.1"/>
    </source>
</evidence>
<reference evidence="2" key="1">
    <citation type="journal article" date="2014" name="Front. Microbiol.">
        <title>High frequency of phylogenetically diverse reductive dehalogenase-homologous genes in deep subseafloor sedimentary metagenomes.</title>
        <authorList>
            <person name="Kawai M."/>
            <person name="Futagami T."/>
            <person name="Toyoda A."/>
            <person name="Takaki Y."/>
            <person name="Nishi S."/>
            <person name="Hori S."/>
            <person name="Arai W."/>
            <person name="Tsubouchi T."/>
            <person name="Morono Y."/>
            <person name="Uchiyama I."/>
            <person name="Ito T."/>
            <person name="Fujiyama A."/>
            <person name="Inagaki F."/>
            <person name="Takami H."/>
        </authorList>
    </citation>
    <scope>NUCLEOTIDE SEQUENCE</scope>
    <source>
        <strain evidence="2">Expedition CK06-06</strain>
    </source>
</reference>
<accession>X1W166</accession>
<dbReference type="AlphaFoldDB" id="X1W166"/>
<feature type="non-terminal residue" evidence="2">
    <location>
        <position position="68"/>
    </location>
</feature>
<dbReference type="EMBL" id="BARW01042287">
    <property type="protein sequence ID" value="GAJ21420.1"/>
    <property type="molecule type" value="Genomic_DNA"/>
</dbReference>